<dbReference type="AlphaFoldDB" id="A0A369TQ44"/>
<feature type="transmembrane region" description="Helical" evidence="1">
    <location>
        <begin position="27"/>
        <end position="46"/>
    </location>
</feature>
<proteinExistence type="predicted"/>
<keyword evidence="1" id="KW-1133">Transmembrane helix</keyword>
<evidence type="ECO:0000256" key="1">
    <source>
        <dbReference type="SAM" id="Phobius"/>
    </source>
</evidence>
<organism evidence="2 3">
    <name type="scientific">Thalassococcus profundi</name>
    <dbReference type="NCBI Taxonomy" id="2282382"/>
    <lineage>
        <taxon>Bacteria</taxon>
        <taxon>Pseudomonadati</taxon>
        <taxon>Pseudomonadota</taxon>
        <taxon>Alphaproteobacteria</taxon>
        <taxon>Rhodobacterales</taxon>
        <taxon>Roseobacteraceae</taxon>
        <taxon>Thalassococcus</taxon>
    </lineage>
</organism>
<name>A0A369TQ44_9RHOB</name>
<reference evidence="2 3" key="1">
    <citation type="submission" date="2018-07" db="EMBL/GenBank/DDBJ databases">
        <title>Thalassococcus profundi sp. nov., a marine bacterium isolated from deep seawater of Okinawa Trough.</title>
        <authorList>
            <person name="Yu M."/>
        </authorList>
    </citation>
    <scope>NUCLEOTIDE SEQUENCE [LARGE SCALE GENOMIC DNA]</scope>
    <source>
        <strain evidence="2 3">WRAS1</strain>
    </source>
</reference>
<dbReference type="RefSeq" id="WP_114509741.1">
    <property type="nucleotide sequence ID" value="NZ_QPMK01000003.1"/>
</dbReference>
<dbReference type="Proteomes" id="UP000253977">
    <property type="component" value="Unassembled WGS sequence"/>
</dbReference>
<evidence type="ECO:0000313" key="3">
    <source>
        <dbReference type="Proteomes" id="UP000253977"/>
    </source>
</evidence>
<sequence length="89" mass="9317">MVYVLPLVCFVAALIVARWALLQRLGAVVLAAALMVVAAAAWAIWAGRQQTGWDGIGYAIFATLICAPVLLGGGLGALLGWLRRRRGGA</sequence>
<gene>
    <name evidence="2" type="ORF">DU478_04405</name>
</gene>
<feature type="transmembrane region" description="Helical" evidence="1">
    <location>
        <begin position="58"/>
        <end position="82"/>
    </location>
</feature>
<accession>A0A369TQ44</accession>
<keyword evidence="1" id="KW-0472">Membrane</keyword>
<keyword evidence="1" id="KW-0812">Transmembrane</keyword>
<evidence type="ECO:0000313" key="2">
    <source>
        <dbReference type="EMBL" id="RDD66992.1"/>
    </source>
</evidence>
<comment type="caution">
    <text evidence="2">The sequence shown here is derived from an EMBL/GenBank/DDBJ whole genome shotgun (WGS) entry which is preliminary data.</text>
</comment>
<keyword evidence="3" id="KW-1185">Reference proteome</keyword>
<dbReference type="EMBL" id="QPMK01000003">
    <property type="protein sequence ID" value="RDD66992.1"/>
    <property type="molecule type" value="Genomic_DNA"/>
</dbReference>
<protein>
    <submittedName>
        <fullName evidence="2">Uncharacterized protein</fullName>
    </submittedName>
</protein>